<organism evidence="1 2">
    <name type="scientific">Dreissena polymorpha</name>
    <name type="common">Zebra mussel</name>
    <name type="synonym">Mytilus polymorpha</name>
    <dbReference type="NCBI Taxonomy" id="45954"/>
    <lineage>
        <taxon>Eukaryota</taxon>
        <taxon>Metazoa</taxon>
        <taxon>Spiralia</taxon>
        <taxon>Lophotrochozoa</taxon>
        <taxon>Mollusca</taxon>
        <taxon>Bivalvia</taxon>
        <taxon>Autobranchia</taxon>
        <taxon>Heteroconchia</taxon>
        <taxon>Euheterodonta</taxon>
        <taxon>Imparidentia</taxon>
        <taxon>Neoheterodontei</taxon>
        <taxon>Myida</taxon>
        <taxon>Dreissenoidea</taxon>
        <taxon>Dreissenidae</taxon>
        <taxon>Dreissena</taxon>
    </lineage>
</organism>
<accession>A0A9D4KU01</accession>
<dbReference type="EMBL" id="JAIWYP010000003">
    <property type="protein sequence ID" value="KAH3845856.1"/>
    <property type="molecule type" value="Genomic_DNA"/>
</dbReference>
<keyword evidence="2" id="KW-1185">Reference proteome</keyword>
<protein>
    <submittedName>
        <fullName evidence="1">Uncharacterized protein</fullName>
    </submittedName>
</protein>
<evidence type="ECO:0000313" key="2">
    <source>
        <dbReference type="Proteomes" id="UP000828390"/>
    </source>
</evidence>
<dbReference type="Proteomes" id="UP000828390">
    <property type="component" value="Unassembled WGS sequence"/>
</dbReference>
<reference evidence="1" key="2">
    <citation type="submission" date="2020-11" db="EMBL/GenBank/DDBJ databases">
        <authorList>
            <person name="McCartney M.A."/>
            <person name="Auch B."/>
            <person name="Kono T."/>
            <person name="Mallez S."/>
            <person name="Becker A."/>
            <person name="Gohl D.M."/>
            <person name="Silverstein K.A.T."/>
            <person name="Koren S."/>
            <person name="Bechman K.B."/>
            <person name="Herman A."/>
            <person name="Abrahante J.E."/>
            <person name="Garbe J."/>
        </authorList>
    </citation>
    <scope>NUCLEOTIDE SEQUENCE</scope>
    <source>
        <strain evidence="1">Duluth1</strain>
        <tissue evidence="1">Whole animal</tissue>
    </source>
</reference>
<reference evidence="1" key="1">
    <citation type="journal article" date="2019" name="bioRxiv">
        <title>The Genome of the Zebra Mussel, Dreissena polymorpha: A Resource for Invasive Species Research.</title>
        <authorList>
            <person name="McCartney M.A."/>
            <person name="Auch B."/>
            <person name="Kono T."/>
            <person name="Mallez S."/>
            <person name="Zhang Y."/>
            <person name="Obille A."/>
            <person name="Becker A."/>
            <person name="Abrahante J.E."/>
            <person name="Garbe J."/>
            <person name="Badalamenti J.P."/>
            <person name="Herman A."/>
            <person name="Mangelson H."/>
            <person name="Liachko I."/>
            <person name="Sullivan S."/>
            <person name="Sone E.D."/>
            <person name="Koren S."/>
            <person name="Silverstein K.A.T."/>
            <person name="Beckman K.B."/>
            <person name="Gohl D.M."/>
        </authorList>
    </citation>
    <scope>NUCLEOTIDE SEQUENCE</scope>
    <source>
        <strain evidence="1">Duluth1</strain>
        <tissue evidence="1">Whole animal</tissue>
    </source>
</reference>
<sequence>MNEHVHVFALMGNENEANKPSARIYAFDLFYGLVHGLNRRPFLYLSMDLS</sequence>
<name>A0A9D4KU01_DREPO</name>
<comment type="caution">
    <text evidence="1">The sequence shown here is derived from an EMBL/GenBank/DDBJ whole genome shotgun (WGS) entry which is preliminary data.</text>
</comment>
<gene>
    <name evidence="1" type="ORF">DPMN_088146</name>
</gene>
<proteinExistence type="predicted"/>
<evidence type="ECO:0000313" key="1">
    <source>
        <dbReference type="EMBL" id="KAH3845856.1"/>
    </source>
</evidence>
<dbReference type="AlphaFoldDB" id="A0A9D4KU01"/>